<keyword evidence="1" id="KW-0812">Transmembrane</keyword>
<comment type="caution">
    <text evidence="2">The sequence shown here is derived from an EMBL/GenBank/DDBJ whole genome shotgun (WGS) entry which is preliminary data.</text>
</comment>
<name>A0A9X3LEG0_9BACL</name>
<sequence length="414" mass="47990">MASAVSSKPLVQFESFGKFLQDVWLISFLFIFIRGDTTISFPFLWIGILLLIAIVINLFFYKTGYQIAISLLVSVIFGLLAFVFGAPFWFFAAILAFSLWRIQERYSKIQEDATHDGYFMTLLLVLFSLSYFLATILRRPDAIRETIQLAIVGILLFMLDRMIVQWKRSKEENRVPFYKLVLFYLGIISIAAFAFAVIAGLAGKARESIVLLLDDLFVLILYPVGIIMDGLRAIFSKFISPPVARESADKPKGQLQQNEVDNFKGTEFGLDIPWVAILSSILIIIVILFVWRFAKNKAQIVEFDDNQVEYEKNVSKSNHVNEQKDLAWNYSMETNIVREAYRDFEKDASSKGFTRHQNETIREWFLREGWNVSEHFYDVYDVVRYSEGLMNEQDGKWFIDELKKLSKKYLINEV</sequence>
<gene>
    <name evidence="2" type="ORF">M9R32_04790</name>
</gene>
<dbReference type="EMBL" id="JAMKBJ010000003">
    <property type="protein sequence ID" value="MCZ8536497.1"/>
    <property type="molecule type" value="Genomic_DNA"/>
</dbReference>
<protein>
    <recommendedName>
        <fullName evidence="4">DUF4129 domain-containing protein</fullName>
    </recommendedName>
</protein>
<feature type="transmembrane region" description="Helical" evidence="1">
    <location>
        <begin position="117"/>
        <end position="137"/>
    </location>
</feature>
<organism evidence="2 3">
    <name type="scientific">Paenisporosarcina quisquiliarum</name>
    <dbReference type="NCBI Taxonomy" id="365346"/>
    <lineage>
        <taxon>Bacteria</taxon>
        <taxon>Bacillati</taxon>
        <taxon>Bacillota</taxon>
        <taxon>Bacilli</taxon>
        <taxon>Bacillales</taxon>
        <taxon>Caryophanaceae</taxon>
        <taxon>Paenisporosarcina</taxon>
    </lineage>
</organism>
<feature type="transmembrane region" description="Helical" evidence="1">
    <location>
        <begin position="149"/>
        <end position="166"/>
    </location>
</feature>
<dbReference type="AlphaFoldDB" id="A0A9X3LEG0"/>
<feature type="transmembrane region" description="Helical" evidence="1">
    <location>
        <begin position="181"/>
        <end position="202"/>
    </location>
</feature>
<proteinExistence type="predicted"/>
<reference evidence="2" key="1">
    <citation type="submission" date="2022-05" db="EMBL/GenBank/DDBJ databases">
        <authorList>
            <person name="Colautti A."/>
            <person name="Iacumin L."/>
        </authorList>
    </citation>
    <scope>NUCLEOTIDE SEQUENCE</scope>
    <source>
        <strain evidence="2">SK 55</strain>
    </source>
</reference>
<keyword evidence="1" id="KW-0472">Membrane</keyword>
<feature type="transmembrane region" description="Helical" evidence="1">
    <location>
        <begin position="39"/>
        <end position="60"/>
    </location>
</feature>
<feature type="transmembrane region" description="Helical" evidence="1">
    <location>
        <begin position="209"/>
        <end position="228"/>
    </location>
</feature>
<accession>A0A9X3LEG0</accession>
<evidence type="ECO:0008006" key="4">
    <source>
        <dbReference type="Google" id="ProtNLM"/>
    </source>
</evidence>
<dbReference type="Proteomes" id="UP001152173">
    <property type="component" value="Unassembled WGS sequence"/>
</dbReference>
<evidence type="ECO:0000313" key="3">
    <source>
        <dbReference type="Proteomes" id="UP001152173"/>
    </source>
</evidence>
<evidence type="ECO:0000313" key="2">
    <source>
        <dbReference type="EMBL" id="MCZ8536497.1"/>
    </source>
</evidence>
<dbReference type="RefSeq" id="WP_269925598.1">
    <property type="nucleotide sequence ID" value="NZ_JAMKBJ010000003.1"/>
</dbReference>
<feature type="transmembrane region" description="Helical" evidence="1">
    <location>
        <begin position="67"/>
        <end position="97"/>
    </location>
</feature>
<keyword evidence="1" id="KW-1133">Transmembrane helix</keyword>
<keyword evidence="3" id="KW-1185">Reference proteome</keyword>
<evidence type="ECO:0000256" key="1">
    <source>
        <dbReference type="SAM" id="Phobius"/>
    </source>
</evidence>
<feature type="transmembrane region" description="Helical" evidence="1">
    <location>
        <begin position="272"/>
        <end position="291"/>
    </location>
</feature>